<protein>
    <submittedName>
        <fullName evidence="1">Winged helix DNA-binding domain-containing protein</fullName>
    </submittedName>
</protein>
<dbReference type="GO" id="GO:0003677">
    <property type="term" value="F:DNA binding"/>
    <property type="evidence" value="ECO:0007669"/>
    <property type="project" value="UniProtKB-KW"/>
</dbReference>
<evidence type="ECO:0000313" key="1">
    <source>
        <dbReference type="EMBL" id="SDX26855.1"/>
    </source>
</evidence>
<dbReference type="AlphaFoldDB" id="A0A1H3ABA9"/>
<evidence type="ECO:0000313" key="2">
    <source>
        <dbReference type="Proteomes" id="UP000199529"/>
    </source>
</evidence>
<dbReference type="PANTHER" id="PTHR38479">
    <property type="entry name" value="LMO0824 PROTEIN"/>
    <property type="match status" value="1"/>
</dbReference>
<dbReference type="Proteomes" id="UP000199529">
    <property type="component" value="Unassembled WGS sequence"/>
</dbReference>
<dbReference type="EMBL" id="FNOK01000009">
    <property type="protein sequence ID" value="SDX26855.1"/>
    <property type="molecule type" value="Genomic_DNA"/>
</dbReference>
<keyword evidence="1" id="KW-0238">DNA-binding</keyword>
<dbReference type="Pfam" id="PF06224">
    <property type="entry name" value="AlkZ-like"/>
    <property type="match status" value="1"/>
</dbReference>
<organism evidence="1 2">
    <name type="scientific">Saccharopolyspora shandongensis</name>
    <dbReference type="NCBI Taxonomy" id="418495"/>
    <lineage>
        <taxon>Bacteria</taxon>
        <taxon>Bacillati</taxon>
        <taxon>Actinomycetota</taxon>
        <taxon>Actinomycetes</taxon>
        <taxon>Pseudonocardiales</taxon>
        <taxon>Pseudonocardiaceae</taxon>
        <taxon>Saccharopolyspora</taxon>
    </lineage>
</organism>
<accession>A0A1H3ABA9</accession>
<name>A0A1H3ABA9_9PSEU</name>
<dbReference type="InterPro" id="IPR009351">
    <property type="entry name" value="AlkZ-like"/>
</dbReference>
<keyword evidence="2" id="KW-1185">Reference proteome</keyword>
<dbReference type="STRING" id="418495.SAMN05216215_100964"/>
<dbReference type="OrthoDB" id="9148135at2"/>
<dbReference type="PANTHER" id="PTHR38479:SF2">
    <property type="entry name" value="WINGED HELIX DNA-BINDING DOMAIN-CONTAINING PROTEIN"/>
    <property type="match status" value="1"/>
</dbReference>
<sequence>MLDACRRIGVPVIETDRERVLAYRHAVQQLDRSAGSVEDLGVLPLGVPDTPAGSALQSVRTRVPGAELPDSVVLAWSVRGSAHLHRAADLAELAGRLHPMSDADVVARMPIMKSVDAPLAVFGKAVAAMREHSLEPTDRGTLSAAVTRDVPEASAWCKGCESTHVFYSLYLQSGLAAGIRLVRASGRLRITATPEWQVPQQAARTDVLIKDVLCLLGPGSIADVAAFLGTSATALRPVWPADLVEVSVAGKQSWFVPDAVAALDSPPSPRGVRLLPTGDPYLQARDRAELLPDPAHRKVLWRAVGSPGALLAHGEIIGTWRARKTGSELQVDVTGFRALSAAVREEAETEAQQLAGTRGAKSAAVAFDSI</sequence>
<gene>
    <name evidence="1" type="ORF">SAMN05216215_100964</name>
</gene>
<proteinExistence type="predicted"/>
<reference evidence="2" key="1">
    <citation type="submission" date="2016-10" db="EMBL/GenBank/DDBJ databases">
        <authorList>
            <person name="Varghese N."/>
            <person name="Submissions S."/>
        </authorList>
    </citation>
    <scope>NUCLEOTIDE SEQUENCE [LARGE SCALE GENOMIC DNA]</scope>
    <source>
        <strain evidence="2">CGMCC 4.3530</strain>
    </source>
</reference>